<evidence type="ECO:0008006" key="4">
    <source>
        <dbReference type="Google" id="ProtNLM"/>
    </source>
</evidence>
<name>A0AA85J234_TRIRE</name>
<evidence type="ECO:0000313" key="2">
    <source>
        <dbReference type="Proteomes" id="UP000050795"/>
    </source>
</evidence>
<feature type="chain" id="PRO_5041687490" description="Saposin B-type domain-containing protein" evidence="1">
    <location>
        <begin position="22"/>
        <end position="93"/>
    </location>
</feature>
<keyword evidence="1" id="KW-0732">Signal</keyword>
<feature type="signal peptide" evidence="1">
    <location>
        <begin position="1"/>
        <end position="21"/>
    </location>
</feature>
<evidence type="ECO:0000313" key="3">
    <source>
        <dbReference type="WBParaSite" id="TREG1_118510.1"/>
    </source>
</evidence>
<dbReference type="AlphaFoldDB" id="A0AA85J234"/>
<evidence type="ECO:0000256" key="1">
    <source>
        <dbReference type="SAM" id="SignalP"/>
    </source>
</evidence>
<reference evidence="3" key="2">
    <citation type="submission" date="2023-11" db="UniProtKB">
        <authorList>
            <consortium name="WormBaseParasite"/>
        </authorList>
    </citation>
    <scope>IDENTIFICATION</scope>
</reference>
<organism evidence="2 3">
    <name type="scientific">Trichobilharzia regenti</name>
    <name type="common">Nasal bird schistosome</name>
    <dbReference type="NCBI Taxonomy" id="157069"/>
    <lineage>
        <taxon>Eukaryota</taxon>
        <taxon>Metazoa</taxon>
        <taxon>Spiralia</taxon>
        <taxon>Lophotrochozoa</taxon>
        <taxon>Platyhelminthes</taxon>
        <taxon>Trematoda</taxon>
        <taxon>Digenea</taxon>
        <taxon>Strigeidida</taxon>
        <taxon>Schistosomatoidea</taxon>
        <taxon>Schistosomatidae</taxon>
        <taxon>Trichobilharzia</taxon>
    </lineage>
</organism>
<dbReference type="Proteomes" id="UP000050795">
    <property type="component" value="Unassembled WGS sequence"/>
</dbReference>
<reference evidence="2" key="1">
    <citation type="submission" date="2022-06" db="EMBL/GenBank/DDBJ databases">
        <authorList>
            <person name="Berger JAMES D."/>
            <person name="Berger JAMES D."/>
        </authorList>
    </citation>
    <scope>NUCLEOTIDE SEQUENCE [LARGE SCALE GENOMIC DNA]</scope>
</reference>
<proteinExistence type="predicted"/>
<accession>A0AA85J234</accession>
<keyword evidence="2" id="KW-1185">Reference proteome</keyword>
<sequence length="93" mass="10474">MRHVWIILLPFCLVFCGVVFGGGNNPKGCSELKEEMKALLNKAIKFSSHLPHSTECVKVAAKKILYSINSKFLQNLPFCNIFTVRVNVLVCLY</sequence>
<dbReference type="WBParaSite" id="TREG1_118510.1">
    <property type="protein sequence ID" value="TREG1_118510.1"/>
    <property type="gene ID" value="TREG1_118510"/>
</dbReference>
<protein>
    <recommendedName>
        <fullName evidence="4">Saposin B-type domain-containing protein</fullName>
    </recommendedName>
</protein>